<sequence length="426" mass="47404">MDFMIAMEGGFDGGDGRLTPWVVMLVLQLLNVGSNLLFKKILNRGCFILPVLTYRNLVAAVSVAPFAVIYEREMREHLTWGELFWMLVYTFLTALFEVSLTLWGFYIGMRGTTASYSSNIMNITPVITYILPVMLYRIEKCKFRSREGKLKLLGTFICIGGAILSTMKRPMINNNLLGTVFILLGASVANAVGQMMQEKLLKARPTKYLITTWMCLSATLQTAAIGIFLNPALDNWRVKWDLQLVTILYSGFLNTVATYFMISWVIPKRGCIFPSKSISFSVLVTAVADFLMGEPSSCGSNLGMVIIMGGLQVYLWTKDNEEQQEQADAQRHVCTHNCRRRPSCGSVHLPEARDICTCSSCGHRHRMCTCPSCGHRHTAHESRELEDISEVSQVDEGVSEDGSLCSSDLGVGSTSSPQLPDSGKHR</sequence>
<keyword evidence="5 7" id="KW-0472">Membrane</keyword>
<evidence type="ECO:0000313" key="9">
    <source>
        <dbReference type="EMBL" id="KAJ6817299.1"/>
    </source>
</evidence>
<evidence type="ECO:0000256" key="5">
    <source>
        <dbReference type="ARBA" id="ARBA00023136"/>
    </source>
</evidence>
<organism evidence="9 10">
    <name type="scientific">Iris pallida</name>
    <name type="common">Sweet iris</name>
    <dbReference type="NCBI Taxonomy" id="29817"/>
    <lineage>
        <taxon>Eukaryota</taxon>
        <taxon>Viridiplantae</taxon>
        <taxon>Streptophyta</taxon>
        <taxon>Embryophyta</taxon>
        <taxon>Tracheophyta</taxon>
        <taxon>Spermatophyta</taxon>
        <taxon>Magnoliopsida</taxon>
        <taxon>Liliopsida</taxon>
        <taxon>Asparagales</taxon>
        <taxon>Iridaceae</taxon>
        <taxon>Iridoideae</taxon>
        <taxon>Irideae</taxon>
        <taxon>Iris</taxon>
    </lineage>
</organism>
<evidence type="ECO:0000256" key="6">
    <source>
        <dbReference type="SAM" id="MobiDB-lite"/>
    </source>
</evidence>
<evidence type="ECO:0000313" key="10">
    <source>
        <dbReference type="Proteomes" id="UP001140949"/>
    </source>
</evidence>
<evidence type="ECO:0000256" key="3">
    <source>
        <dbReference type="ARBA" id="ARBA00022692"/>
    </source>
</evidence>
<dbReference type="Proteomes" id="UP001140949">
    <property type="component" value="Unassembled WGS sequence"/>
</dbReference>
<comment type="subcellular location">
    <subcellularLocation>
        <location evidence="1">Membrane</location>
        <topology evidence="1">Multi-pass membrane protein</topology>
    </subcellularLocation>
</comment>
<dbReference type="Pfam" id="PF00892">
    <property type="entry name" value="EamA"/>
    <property type="match status" value="1"/>
</dbReference>
<dbReference type="InterPro" id="IPR037185">
    <property type="entry name" value="EmrE-like"/>
</dbReference>
<evidence type="ECO:0000256" key="4">
    <source>
        <dbReference type="ARBA" id="ARBA00022989"/>
    </source>
</evidence>
<evidence type="ECO:0000259" key="8">
    <source>
        <dbReference type="Pfam" id="PF00892"/>
    </source>
</evidence>
<dbReference type="InterPro" id="IPR030184">
    <property type="entry name" value="WAT1-related"/>
</dbReference>
<evidence type="ECO:0000256" key="7">
    <source>
        <dbReference type="SAM" id="Phobius"/>
    </source>
</evidence>
<dbReference type="EMBL" id="JANAVB010027997">
    <property type="protein sequence ID" value="KAJ6817299.1"/>
    <property type="molecule type" value="Genomic_DNA"/>
</dbReference>
<comment type="similarity">
    <text evidence="2">Belongs to the drug/metabolite transporter (DMT) superfamily. Plant drug/metabolite exporter (P-DME) (TC 2.A.7.4) family.</text>
</comment>
<feature type="region of interest" description="Disordered" evidence="6">
    <location>
        <begin position="381"/>
        <end position="426"/>
    </location>
</feature>
<gene>
    <name evidence="9" type="ORF">M6B38_412145</name>
</gene>
<dbReference type="GO" id="GO:0022857">
    <property type="term" value="F:transmembrane transporter activity"/>
    <property type="evidence" value="ECO:0007669"/>
    <property type="project" value="InterPro"/>
</dbReference>
<accession>A0AAX6FLT7</accession>
<dbReference type="SUPFAM" id="SSF103481">
    <property type="entry name" value="Multidrug resistance efflux transporter EmrE"/>
    <property type="match status" value="1"/>
</dbReference>
<dbReference type="AlphaFoldDB" id="A0AAX6FLT7"/>
<feature type="transmembrane region" description="Helical" evidence="7">
    <location>
        <begin position="242"/>
        <end position="265"/>
    </location>
</feature>
<feature type="transmembrane region" description="Helical" evidence="7">
    <location>
        <begin position="83"/>
        <end position="108"/>
    </location>
</feature>
<reference evidence="9" key="2">
    <citation type="submission" date="2023-04" db="EMBL/GenBank/DDBJ databases">
        <authorList>
            <person name="Bruccoleri R.E."/>
            <person name="Oakeley E.J."/>
            <person name="Faust A.-M."/>
            <person name="Dessus-Babus S."/>
            <person name="Altorfer M."/>
            <person name="Burckhardt D."/>
            <person name="Oertli M."/>
            <person name="Naumann U."/>
            <person name="Petersen F."/>
            <person name="Wong J."/>
        </authorList>
    </citation>
    <scope>NUCLEOTIDE SEQUENCE</scope>
    <source>
        <strain evidence="9">GSM-AAB239-AS_SAM_17_03QT</strain>
        <tissue evidence="9">Leaf</tissue>
    </source>
</reference>
<proteinExistence type="inferred from homology"/>
<comment type="caution">
    <text evidence="9">The sequence shown here is derived from an EMBL/GenBank/DDBJ whole genome shotgun (WGS) entry which is preliminary data.</text>
</comment>
<feature type="transmembrane region" description="Helical" evidence="7">
    <location>
        <begin position="179"/>
        <end position="196"/>
    </location>
</feature>
<feature type="transmembrane region" description="Helical" evidence="7">
    <location>
        <begin position="20"/>
        <end position="38"/>
    </location>
</feature>
<feature type="transmembrane region" description="Helical" evidence="7">
    <location>
        <begin position="120"/>
        <end position="138"/>
    </location>
</feature>
<feature type="transmembrane region" description="Helical" evidence="7">
    <location>
        <begin position="150"/>
        <end position="167"/>
    </location>
</feature>
<feature type="domain" description="EamA" evidence="8">
    <location>
        <begin position="20"/>
        <end position="166"/>
    </location>
</feature>
<dbReference type="PANTHER" id="PTHR31218">
    <property type="entry name" value="WAT1-RELATED PROTEIN"/>
    <property type="match status" value="1"/>
</dbReference>
<keyword evidence="4 7" id="KW-1133">Transmembrane helix</keyword>
<reference evidence="9" key="1">
    <citation type="journal article" date="2023" name="GigaByte">
        <title>Genome assembly of the bearded iris, Iris pallida Lam.</title>
        <authorList>
            <person name="Bruccoleri R.E."/>
            <person name="Oakeley E.J."/>
            <person name="Faust A.M.E."/>
            <person name="Altorfer M."/>
            <person name="Dessus-Babus S."/>
            <person name="Burckhardt D."/>
            <person name="Oertli M."/>
            <person name="Naumann U."/>
            <person name="Petersen F."/>
            <person name="Wong J."/>
        </authorList>
    </citation>
    <scope>NUCLEOTIDE SEQUENCE</scope>
    <source>
        <strain evidence="9">GSM-AAB239-AS_SAM_17_03QT</strain>
    </source>
</reference>
<evidence type="ECO:0000256" key="1">
    <source>
        <dbReference type="ARBA" id="ARBA00004141"/>
    </source>
</evidence>
<keyword evidence="10" id="KW-1185">Reference proteome</keyword>
<evidence type="ECO:0000256" key="2">
    <source>
        <dbReference type="ARBA" id="ARBA00007635"/>
    </source>
</evidence>
<name>A0AAX6FLT7_IRIPA</name>
<dbReference type="InterPro" id="IPR000620">
    <property type="entry name" value="EamA_dom"/>
</dbReference>
<keyword evidence="3 7" id="KW-0812">Transmembrane</keyword>
<protein>
    <submittedName>
        <fullName evidence="9">WAT1-related protein-like isoform X1</fullName>
    </submittedName>
</protein>
<dbReference type="GO" id="GO:0016020">
    <property type="term" value="C:membrane"/>
    <property type="evidence" value="ECO:0007669"/>
    <property type="project" value="UniProtKB-SubCell"/>
</dbReference>
<feature type="transmembrane region" description="Helical" evidence="7">
    <location>
        <begin position="208"/>
        <end position="230"/>
    </location>
</feature>